<dbReference type="EC" id="6.1.1.11" evidence="1"/>
<dbReference type="InterPro" id="IPR010978">
    <property type="entry name" value="tRNA-bd_arm"/>
</dbReference>
<dbReference type="InterPro" id="IPR002317">
    <property type="entry name" value="Ser-tRNA-ligase_type_1"/>
</dbReference>
<dbReference type="GO" id="GO:0005524">
    <property type="term" value="F:ATP binding"/>
    <property type="evidence" value="ECO:0007669"/>
    <property type="project" value="UniProtKB-KW"/>
</dbReference>
<evidence type="ECO:0000256" key="1">
    <source>
        <dbReference type="ARBA" id="ARBA00012840"/>
    </source>
</evidence>
<dbReference type="SUPFAM" id="SSF53067">
    <property type="entry name" value="Actin-like ATPase domain"/>
    <property type="match status" value="2"/>
</dbReference>
<keyword evidence="12" id="KW-1185">Reference proteome</keyword>
<dbReference type="InterPro" id="IPR043129">
    <property type="entry name" value="ATPase_NBD"/>
</dbReference>
<keyword evidence="4" id="KW-0067">ATP-binding</keyword>
<dbReference type="InterPro" id="IPR045864">
    <property type="entry name" value="aa-tRNA-synth_II/BPL/LPL"/>
</dbReference>
<dbReference type="EMBL" id="LKCW01000005">
    <property type="protein sequence ID" value="KPM45742.1"/>
    <property type="molecule type" value="Genomic_DNA"/>
</dbReference>
<dbReference type="PRINTS" id="PR00981">
    <property type="entry name" value="TRNASYNTHSER"/>
</dbReference>
<comment type="similarity">
    <text evidence="8">Belongs to the actin family.</text>
</comment>
<evidence type="ECO:0000313" key="12">
    <source>
        <dbReference type="Proteomes" id="UP000050424"/>
    </source>
</evidence>
<dbReference type="Gene3D" id="1.10.287.40">
    <property type="entry name" value="Serine-tRNA synthetase, tRNA binding domain"/>
    <property type="match status" value="1"/>
</dbReference>
<dbReference type="STRING" id="78410.A0A0P7B6X9"/>
<feature type="compositionally biased region" description="Polar residues" evidence="9">
    <location>
        <begin position="24"/>
        <end position="43"/>
    </location>
</feature>
<accession>A0A0P7B6X9</accession>
<dbReference type="InterPro" id="IPR006195">
    <property type="entry name" value="aa-tRNA-synth_II"/>
</dbReference>
<reference evidence="11 12" key="1">
    <citation type="submission" date="2015-09" db="EMBL/GenBank/DDBJ databases">
        <title>Draft genome of a European isolate of the apple canker pathogen Neonectria ditissima.</title>
        <authorList>
            <person name="Gomez-Cortecero A."/>
            <person name="Harrison R.J."/>
            <person name="Armitage A.D."/>
        </authorList>
    </citation>
    <scope>NUCLEOTIDE SEQUENCE [LARGE SCALE GENOMIC DNA]</scope>
    <source>
        <strain evidence="11 12">R09/05</strain>
    </source>
</reference>
<protein>
    <recommendedName>
        <fullName evidence="1">serine--tRNA ligase</fullName>
        <ecNumber evidence="1">6.1.1.11</ecNumber>
    </recommendedName>
    <alternativeName>
        <fullName evidence="6">Seryl-tRNA synthetase</fullName>
    </alternativeName>
    <alternativeName>
        <fullName evidence="7">Seryl-tRNA(Ser) synthetase</fullName>
    </alternativeName>
</protein>
<dbReference type="GO" id="GO:0006434">
    <property type="term" value="P:seryl-tRNA aminoacylation"/>
    <property type="evidence" value="ECO:0007669"/>
    <property type="project" value="InterPro"/>
</dbReference>
<evidence type="ECO:0000256" key="9">
    <source>
        <dbReference type="SAM" id="MobiDB-lite"/>
    </source>
</evidence>
<dbReference type="InterPro" id="IPR042103">
    <property type="entry name" value="SerRS_1_N_sf"/>
</dbReference>
<feature type="region of interest" description="Disordered" evidence="9">
    <location>
        <begin position="417"/>
        <end position="455"/>
    </location>
</feature>
<organism evidence="11 12">
    <name type="scientific">Neonectria ditissima</name>
    <dbReference type="NCBI Taxonomy" id="78410"/>
    <lineage>
        <taxon>Eukaryota</taxon>
        <taxon>Fungi</taxon>
        <taxon>Dikarya</taxon>
        <taxon>Ascomycota</taxon>
        <taxon>Pezizomycotina</taxon>
        <taxon>Sordariomycetes</taxon>
        <taxon>Hypocreomycetidae</taxon>
        <taxon>Hypocreales</taxon>
        <taxon>Nectriaceae</taxon>
        <taxon>Neonectria</taxon>
    </lineage>
</organism>
<dbReference type="PROSITE" id="PS50862">
    <property type="entry name" value="AA_TRNA_LIGASE_II"/>
    <property type="match status" value="1"/>
</dbReference>
<comment type="caution">
    <text evidence="11">The sequence shown here is derived from an EMBL/GenBank/DDBJ whole genome shotgun (WGS) entry which is preliminary data.</text>
</comment>
<gene>
    <name evidence="11" type="ORF">AK830_g733</name>
</gene>
<dbReference type="GO" id="GO:0004828">
    <property type="term" value="F:serine-tRNA ligase activity"/>
    <property type="evidence" value="ECO:0007669"/>
    <property type="project" value="UniProtKB-EC"/>
</dbReference>
<dbReference type="Proteomes" id="UP000050424">
    <property type="component" value="Unassembled WGS sequence"/>
</dbReference>
<dbReference type="Pfam" id="PF00587">
    <property type="entry name" value="tRNA-synt_2b"/>
    <property type="match status" value="1"/>
</dbReference>
<dbReference type="SMART" id="SM00268">
    <property type="entry name" value="ACTIN"/>
    <property type="match status" value="1"/>
</dbReference>
<dbReference type="UniPathway" id="UPA00906">
    <property type="reaction ID" value="UER00895"/>
</dbReference>
<feature type="compositionally biased region" description="Acidic residues" evidence="9">
    <location>
        <begin position="283"/>
        <end position="294"/>
    </location>
</feature>
<dbReference type="AlphaFoldDB" id="A0A0P7B6X9"/>
<dbReference type="OrthoDB" id="10264585at2759"/>
<evidence type="ECO:0000256" key="4">
    <source>
        <dbReference type="ARBA" id="ARBA00022840"/>
    </source>
</evidence>
<dbReference type="SUPFAM" id="SSF46589">
    <property type="entry name" value="tRNA-binding arm"/>
    <property type="match status" value="1"/>
</dbReference>
<dbReference type="InterPro" id="IPR015866">
    <property type="entry name" value="Ser-tRNA-synth_1_N"/>
</dbReference>
<dbReference type="FunFam" id="3.30.930.10:FF:000069">
    <property type="entry name" value="Seryl-tRNA synthetase"/>
    <property type="match status" value="1"/>
</dbReference>
<evidence type="ECO:0000256" key="7">
    <source>
        <dbReference type="ARBA" id="ARBA00034892"/>
    </source>
</evidence>
<keyword evidence="2" id="KW-0436">Ligase</keyword>
<evidence type="ECO:0000256" key="8">
    <source>
        <dbReference type="RuleBase" id="RU000487"/>
    </source>
</evidence>
<dbReference type="Pfam" id="PF00022">
    <property type="entry name" value="Actin"/>
    <property type="match status" value="1"/>
</dbReference>
<dbReference type="PANTHER" id="PTHR11778">
    <property type="entry name" value="SERYL-TRNA SYNTHETASE"/>
    <property type="match status" value="1"/>
</dbReference>
<dbReference type="InterPro" id="IPR002314">
    <property type="entry name" value="aa-tRNA-synt_IIb"/>
</dbReference>
<keyword evidence="3" id="KW-0547">Nucleotide-binding</keyword>
<evidence type="ECO:0000313" key="11">
    <source>
        <dbReference type="EMBL" id="KPM45742.1"/>
    </source>
</evidence>
<dbReference type="InterPro" id="IPR004000">
    <property type="entry name" value="Actin"/>
</dbReference>
<dbReference type="Gene3D" id="3.90.640.10">
    <property type="entry name" value="Actin, Chain A, domain 4"/>
    <property type="match status" value="1"/>
</dbReference>
<dbReference type="NCBIfam" id="TIGR00414">
    <property type="entry name" value="serS"/>
    <property type="match status" value="1"/>
</dbReference>
<dbReference type="Gene3D" id="3.30.930.10">
    <property type="entry name" value="Bira Bifunctional Protein, Domain 2"/>
    <property type="match status" value="1"/>
</dbReference>
<dbReference type="SUPFAM" id="SSF55681">
    <property type="entry name" value="Class II aaRS and biotin synthetases"/>
    <property type="match status" value="1"/>
</dbReference>
<name>A0A0P7B6X9_9HYPO</name>
<dbReference type="Pfam" id="PF02403">
    <property type="entry name" value="Seryl_tRNA_N"/>
    <property type="match status" value="1"/>
</dbReference>
<feature type="domain" description="Aminoacyl-transfer RNA synthetases class-II family profile" evidence="10">
    <location>
        <begin position="764"/>
        <end position="1014"/>
    </location>
</feature>
<feature type="region of interest" description="Disordered" evidence="9">
    <location>
        <begin position="552"/>
        <end position="577"/>
    </location>
</feature>
<feature type="region of interest" description="Disordered" evidence="9">
    <location>
        <begin position="276"/>
        <end position="299"/>
    </location>
</feature>
<evidence type="ECO:0000256" key="5">
    <source>
        <dbReference type="ARBA" id="ARBA00023146"/>
    </source>
</evidence>
<evidence type="ECO:0000259" key="10">
    <source>
        <dbReference type="PROSITE" id="PS50862"/>
    </source>
</evidence>
<evidence type="ECO:0000256" key="3">
    <source>
        <dbReference type="ARBA" id="ARBA00022741"/>
    </source>
</evidence>
<feature type="region of interest" description="Disordered" evidence="9">
    <location>
        <begin position="21"/>
        <end position="43"/>
    </location>
</feature>
<sequence>MASGAGPALAHRSVASIRAAPIQSGPSTPHTPGRNIASTYGSPSTVRADDDVVVIELGSRHVRAGFAGDSRPKATLQCGPQDQRRVGDFRGWQGSGRRAGLDWSSEHEFWRFDMRNVDLGLCQDNLERVIRDAFTKYLLIDSRPRRLGLVLDSAVPVPLLTAVLDTMFNRFQCPTVSLMASSVTSAVSAGVRSALVIDMGWAETVVTSVYEYREVKSTRSIRGGRLLLDVLYKAMHSLLRDKHSDDEPRIISFDECDDIARRMMWCRPSASRASHRESTQLETVEEQDESEAESSQDALQSGVASIPINSMNPPETLEIPFEKLAEICDETFFDALAAQATFDDHELPIHLLIYQHLLQLPLDVRAICMPRIIFTGGCSNILGIKQRIIDDVTAIVAKRGWALVAGKGVDQLRNNANLHRRPSSSPPADTTPPPLETGEDQEAAKPSAADATPEHDPIEAKVARYRETPPQMHGQFRVVHSLGPWTGGSLLCQLKMPAMAIIDREVWLQQGANGASRPSDIDVKATQRQSMNTGGTLTRLRCRNLRPGAHAARSWSRGLADAGASTSAKRPPSAPKPIVDIKHIRQNPELYERTCIERNYKRQAPNAALIVELHAKWQDLQRQGRTLRERSNLLRRQLANPATSSDDQDLQEVRLMSREQIQDEARTLKQELSVIEKGESQAVAQMEELALEIPNLTSDDTPRGDEPEVLSYINNPPTFTESPEDKIWRSHVHIGSELGLFDFAGAATASGWGWYYLLGEAAQLEQALVQYALATATRHGWTQVSPPSMVYSHIGAACGFQPRDESGDQQVYTIAQSAADVERGVPEMCLTGTSEIALAGMKANTTLDSEDLPLKRVAVSRCYRAEAGARGADTKGLYRVHEFTKVEMFAWTAPDEDVGIEVMDEMLDMQTEILSSLGLYCRVLAMPTHDLGASATRKVDMEAFFPSRRDGWGEVTSASLCTDYQSRRLGTRARIDGRITFPWTANGTALAVPRVLAALLENGWDEESKTVAVPECLRPWMDGKDKIGLGKRRTSVDRV</sequence>
<evidence type="ECO:0000256" key="6">
    <source>
        <dbReference type="ARBA" id="ARBA00031113"/>
    </source>
</evidence>
<evidence type="ECO:0000256" key="2">
    <source>
        <dbReference type="ARBA" id="ARBA00022598"/>
    </source>
</evidence>
<proteinExistence type="inferred from homology"/>
<keyword evidence="5" id="KW-0030">Aminoacyl-tRNA synthetase</keyword>
<dbReference type="Gene3D" id="3.30.420.40">
    <property type="match status" value="2"/>
</dbReference>